<name>A0A1V4JDW2_PATFA</name>
<dbReference type="AlphaFoldDB" id="A0A1V4JDW2"/>
<comment type="caution">
    <text evidence="1">The sequence shown here is derived from an EMBL/GenBank/DDBJ whole genome shotgun (WGS) entry which is preliminary data.</text>
</comment>
<organism evidence="1 2">
    <name type="scientific">Patagioenas fasciata monilis</name>
    <dbReference type="NCBI Taxonomy" id="372326"/>
    <lineage>
        <taxon>Eukaryota</taxon>
        <taxon>Metazoa</taxon>
        <taxon>Chordata</taxon>
        <taxon>Craniata</taxon>
        <taxon>Vertebrata</taxon>
        <taxon>Euteleostomi</taxon>
        <taxon>Archelosauria</taxon>
        <taxon>Archosauria</taxon>
        <taxon>Dinosauria</taxon>
        <taxon>Saurischia</taxon>
        <taxon>Theropoda</taxon>
        <taxon>Coelurosauria</taxon>
        <taxon>Aves</taxon>
        <taxon>Neognathae</taxon>
        <taxon>Neoaves</taxon>
        <taxon>Columbimorphae</taxon>
        <taxon>Columbiformes</taxon>
        <taxon>Columbidae</taxon>
        <taxon>Patagioenas</taxon>
    </lineage>
</organism>
<dbReference type="Proteomes" id="UP000190648">
    <property type="component" value="Unassembled WGS sequence"/>
</dbReference>
<sequence length="72" mass="7886">MEVSCLEGSQLRCSQDAGSGQPALGSRSEGQRDVMTLKSCCWGKWYQPCTQPAELDRSCGPFCKFLCLSTMT</sequence>
<reference evidence="1 2" key="1">
    <citation type="submission" date="2016-02" db="EMBL/GenBank/DDBJ databases">
        <title>Band-tailed pigeon sequencing and assembly.</title>
        <authorList>
            <person name="Soares A.E."/>
            <person name="Novak B.J."/>
            <person name="Rice E.S."/>
            <person name="O'Connell B."/>
            <person name="Chang D."/>
            <person name="Weber S."/>
            <person name="Shapiro B."/>
        </authorList>
    </citation>
    <scope>NUCLEOTIDE SEQUENCE [LARGE SCALE GENOMIC DNA]</scope>
    <source>
        <strain evidence="1">BTP2013</strain>
        <tissue evidence="1">Blood</tissue>
    </source>
</reference>
<gene>
    <name evidence="1" type="ORF">AV530_019548</name>
</gene>
<evidence type="ECO:0000313" key="2">
    <source>
        <dbReference type="Proteomes" id="UP000190648"/>
    </source>
</evidence>
<dbReference type="EMBL" id="LSYS01007908">
    <property type="protein sequence ID" value="OPJ70398.1"/>
    <property type="molecule type" value="Genomic_DNA"/>
</dbReference>
<protein>
    <submittedName>
        <fullName evidence="1">Uncharacterized protein</fullName>
    </submittedName>
</protein>
<keyword evidence="2" id="KW-1185">Reference proteome</keyword>
<evidence type="ECO:0000313" key="1">
    <source>
        <dbReference type="EMBL" id="OPJ70398.1"/>
    </source>
</evidence>
<accession>A0A1V4JDW2</accession>
<proteinExistence type="predicted"/>